<evidence type="ECO:0000313" key="8">
    <source>
        <dbReference type="EMBL" id="PYF76947.1"/>
    </source>
</evidence>
<evidence type="ECO:0000256" key="4">
    <source>
        <dbReference type="ARBA" id="ARBA00022989"/>
    </source>
</evidence>
<gene>
    <name evidence="8" type="ORF">B0O44_101422</name>
</gene>
<feature type="transmembrane region" description="Helical" evidence="6">
    <location>
        <begin position="113"/>
        <end position="131"/>
    </location>
</feature>
<dbReference type="EMBL" id="QKLU01000001">
    <property type="protein sequence ID" value="PYF76947.1"/>
    <property type="molecule type" value="Genomic_DNA"/>
</dbReference>
<keyword evidence="5 6" id="KW-0472">Membrane</keyword>
<evidence type="ECO:0000313" key="9">
    <source>
        <dbReference type="Proteomes" id="UP000248198"/>
    </source>
</evidence>
<evidence type="ECO:0000256" key="3">
    <source>
        <dbReference type="ARBA" id="ARBA00022692"/>
    </source>
</evidence>
<feature type="transmembrane region" description="Helical" evidence="6">
    <location>
        <begin position="28"/>
        <end position="47"/>
    </location>
</feature>
<dbReference type="Gene3D" id="1.10.3730.20">
    <property type="match status" value="1"/>
</dbReference>
<dbReference type="Pfam" id="PF00892">
    <property type="entry name" value="EamA"/>
    <property type="match status" value="1"/>
</dbReference>
<name>A0A318UNB9_9SPHI</name>
<feature type="transmembrane region" description="Helical" evidence="6">
    <location>
        <begin position="203"/>
        <end position="224"/>
    </location>
</feature>
<feature type="domain" description="EamA" evidence="7">
    <location>
        <begin position="2"/>
        <end position="130"/>
    </location>
</feature>
<dbReference type="InterPro" id="IPR037185">
    <property type="entry name" value="EmrE-like"/>
</dbReference>
<feature type="transmembrane region" description="Helical" evidence="6">
    <location>
        <begin position="90"/>
        <end position="107"/>
    </location>
</feature>
<evidence type="ECO:0000256" key="6">
    <source>
        <dbReference type="SAM" id="Phobius"/>
    </source>
</evidence>
<proteinExistence type="inferred from homology"/>
<protein>
    <submittedName>
        <fullName evidence="8">EamA-like transporter family protein</fullName>
    </submittedName>
</protein>
<feature type="transmembrane region" description="Helical" evidence="6">
    <location>
        <begin position="59"/>
        <end position="78"/>
    </location>
</feature>
<keyword evidence="4 6" id="KW-1133">Transmembrane helix</keyword>
<organism evidence="8 9">
    <name type="scientific">Pedobacter nutrimenti</name>
    <dbReference type="NCBI Taxonomy" id="1241337"/>
    <lineage>
        <taxon>Bacteria</taxon>
        <taxon>Pseudomonadati</taxon>
        <taxon>Bacteroidota</taxon>
        <taxon>Sphingobacteriia</taxon>
        <taxon>Sphingobacteriales</taxon>
        <taxon>Sphingobacteriaceae</taxon>
        <taxon>Pedobacter</taxon>
    </lineage>
</organism>
<dbReference type="PANTHER" id="PTHR32322">
    <property type="entry name" value="INNER MEMBRANE TRANSPORTER"/>
    <property type="match status" value="1"/>
</dbReference>
<sequence>MIYILLSICCSVTVAVLLKLARRYKINIVQTVTWNYFFAIIFGFLTFKPKFEDLTLSPSPVYIALGILLPLIFWFLAASIRNIGIVKTDIAQRLSLFIPVFAAYFLFKEHLGVLKLSGLIIGIAAVLCTLIKPQQGQSAKINWLFPVIVFLGFGTIDILFKQVSQIQTIPYTTSLIVIFSLSFLVSLVSILYLRLIKKEKLELINFICGCILGTFNFGNILFYLNAHKALADNPSIVFAVMNMGVIIFGSLIGIVVFKEKFSKINYIGLLLALTSIIIITLSKIYAV</sequence>
<evidence type="ECO:0000259" key="7">
    <source>
        <dbReference type="Pfam" id="PF00892"/>
    </source>
</evidence>
<keyword evidence="3 6" id="KW-0812">Transmembrane</keyword>
<comment type="similarity">
    <text evidence="2">Belongs to the EamA transporter family.</text>
</comment>
<dbReference type="Proteomes" id="UP000248198">
    <property type="component" value="Unassembled WGS sequence"/>
</dbReference>
<feature type="transmembrane region" description="Helical" evidence="6">
    <location>
        <begin position="175"/>
        <end position="196"/>
    </location>
</feature>
<feature type="transmembrane region" description="Helical" evidence="6">
    <location>
        <begin position="143"/>
        <end position="163"/>
    </location>
</feature>
<dbReference type="PANTHER" id="PTHR32322:SF2">
    <property type="entry name" value="EAMA DOMAIN-CONTAINING PROTEIN"/>
    <property type="match status" value="1"/>
</dbReference>
<dbReference type="SUPFAM" id="SSF103481">
    <property type="entry name" value="Multidrug resistance efflux transporter EmrE"/>
    <property type="match status" value="2"/>
</dbReference>
<dbReference type="AlphaFoldDB" id="A0A318UNB9"/>
<dbReference type="InterPro" id="IPR000620">
    <property type="entry name" value="EamA_dom"/>
</dbReference>
<accession>A0A318UNB9</accession>
<dbReference type="InterPro" id="IPR050638">
    <property type="entry name" value="AA-Vitamin_Transporters"/>
</dbReference>
<dbReference type="OrthoDB" id="1524053at2"/>
<feature type="transmembrane region" description="Helical" evidence="6">
    <location>
        <begin position="264"/>
        <end position="286"/>
    </location>
</feature>
<comment type="caution">
    <text evidence="8">The sequence shown here is derived from an EMBL/GenBank/DDBJ whole genome shotgun (WGS) entry which is preliminary data.</text>
</comment>
<keyword evidence="9" id="KW-1185">Reference proteome</keyword>
<feature type="transmembrane region" description="Helical" evidence="6">
    <location>
        <begin position="236"/>
        <end position="257"/>
    </location>
</feature>
<comment type="subcellular location">
    <subcellularLocation>
        <location evidence="1">Membrane</location>
        <topology evidence="1">Multi-pass membrane protein</topology>
    </subcellularLocation>
</comment>
<evidence type="ECO:0000256" key="2">
    <source>
        <dbReference type="ARBA" id="ARBA00007362"/>
    </source>
</evidence>
<reference evidence="8 9" key="1">
    <citation type="submission" date="2018-06" db="EMBL/GenBank/DDBJ databases">
        <title>Genomic Encyclopedia of Archaeal and Bacterial Type Strains, Phase II (KMG-II): from individual species to whole genera.</title>
        <authorList>
            <person name="Goeker M."/>
        </authorList>
    </citation>
    <scope>NUCLEOTIDE SEQUENCE [LARGE SCALE GENOMIC DNA]</scope>
    <source>
        <strain evidence="8 9">DSM 27372</strain>
    </source>
</reference>
<evidence type="ECO:0000256" key="1">
    <source>
        <dbReference type="ARBA" id="ARBA00004141"/>
    </source>
</evidence>
<evidence type="ECO:0000256" key="5">
    <source>
        <dbReference type="ARBA" id="ARBA00023136"/>
    </source>
</evidence>
<dbReference type="GO" id="GO:0016020">
    <property type="term" value="C:membrane"/>
    <property type="evidence" value="ECO:0007669"/>
    <property type="project" value="UniProtKB-SubCell"/>
</dbReference>